<dbReference type="EMBL" id="KZ084096">
    <property type="protein sequence ID" value="OSD04493.1"/>
    <property type="molecule type" value="Genomic_DNA"/>
</dbReference>
<keyword evidence="2" id="KW-1185">Reference proteome</keyword>
<gene>
    <name evidence="1" type="ORF">PYCCODRAFT_1407415</name>
</gene>
<reference evidence="1 2" key="1">
    <citation type="journal article" date="2015" name="Biotechnol. Biofuels">
        <title>Enhanced degradation of softwood versus hardwood by the white-rot fungus Pycnoporus coccineus.</title>
        <authorList>
            <person name="Couturier M."/>
            <person name="Navarro D."/>
            <person name="Chevret D."/>
            <person name="Henrissat B."/>
            <person name="Piumi F."/>
            <person name="Ruiz-Duenas F.J."/>
            <person name="Martinez A.T."/>
            <person name="Grigoriev I.V."/>
            <person name="Riley R."/>
            <person name="Lipzen A."/>
            <person name="Berrin J.G."/>
            <person name="Master E.R."/>
            <person name="Rosso M.N."/>
        </authorList>
    </citation>
    <scope>NUCLEOTIDE SEQUENCE [LARGE SCALE GENOMIC DNA]</scope>
    <source>
        <strain evidence="1 2">BRFM310</strain>
    </source>
</reference>
<sequence>MVLLHWCILQPSEKGGLAAIRFSSAVRVRSIRIFPSDTKPFSQCPELTSRTEPQAFFLNIYFNAQPITSADAKERPKHSNALVPTSIAYDGGQRDFQIDMGADHATRLMIVKGDFESVSMAIYGDVVTESHAAPSNYEPRPLPTVTPAPLPAVLDPANARDPSQLARQLLKLIPDAPELELVIRLVFCLKPSDDDWDLPDFPYLHPDLDSASEDLDLEKALRLTTRPVSDDISLDTVSHFAEKVALSLDPKEKDPNQAYRIAGILYNVSCQHPSMARTLMDSTELLQVFDLSTIEDETTLTRLLYAAANADIAKRLDRAEFLELLSSMASDYNTNQDLRETAKRLLSRLRGWYLLEDAFSNTQGDFIAAASMLKDIGTEEQSFGIWLESMIAHDDIVSSLAENPVLPVTLPRLLSHRPSYGSPSQDEFIAFVRAFVGIACVLAVYAWSDSLPDERCRSRTLSILRLWQRVDGYREIVNHLLLLRQMTFRLACMTDDEECTTDDPPTRSGVDAEHILVDLAKTPQSFLRFNFAKRILNIGTSTSFITDEERSSMRQAAFVVVDGFSGAVDELLRPVERPPRFGSLRTLRVALAYIERELDEDEGSRVLDDFWEDAKCSLSSCLSDLLAPLVEEIQSQFSLLQRPPPHLDQDVVAQLFWAVDDILRLFLRLVPVSPLPSRMLRALTTQVADVFACTDAADMRYSQSSQPSVAAQDTRQSCIDLIRALGSQPPVASGTKPGAQLVLRVLLEHGLHSNSLDPTHHLLQVFYLVDSLLPGEDCSESQRALWIQGVIPMVLKELWAFCHALDTENKVHFIRRLSSLDQGAVGVGEWLLLEEVKDVSRAVQVLREHDISEQRRRVTQSQIALFFRLLSDLLRSSSAQWCLESLAAVEETPHILATTLFALFELHSAPPHLGNVLEGLAAGYDVFDNEVRWAIVLGLWRSLQSPDLSASCLERRIESSIKVLATITTSYLDPVRVTAEVGSLLLNLAQHPEVVDQNAAQAVVSLLEWLAQTATSVAKMGSLQSISSDDFGAFRDRLKDTLSVEWKERLDAACCELVLGNASVPPQNLAPVPESVELSIHDIEELLRQNIPTPATPPRRPLNQDVLGLVTVSPPAILRSPAVTGLTKTYQNNDFRQLRQTSARANTSRLPSMHVDVGVAMAT</sequence>
<evidence type="ECO:0000313" key="1">
    <source>
        <dbReference type="EMBL" id="OSD04493.1"/>
    </source>
</evidence>
<dbReference type="AlphaFoldDB" id="A0A1Y2IV20"/>
<dbReference type="OrthoDB" id="2011702at2759"/>
<evidence type="ECO:0000313" key="2">
    <source>
        <dbReference type="Proteomes" id="UP000193067"/>
    </source>
</evidence>
<accession>A0A1Y2IV20</accession>
<protein>
    <recommendedName>
        <fullName evidence="3">Virilizer N-terminal domain-containing protein</fullName>
    </recommendedName>
</protein>
<organism evidence="1 2">
    <name type="scientific">Trametes coccinea (strain BRFM310)</name>
    <name type="common">Pycnoporus coccineus</name>
    <dbReference type="NCBI Taxonomy" id="1353009"/>
    <lineage>
        <taxon>Eukaryota</taxon>
        <taxon>Fungi</taxon>
        <taxon>Dikarya</taxon>
        <taxon>Basidiomycota</taxon>
        <taxon>Agaricomycotina</taxon>
        <taxon>Agaricomycetes</taxon>
        <taxon>Polyporales</taxon>
        <taxon>Polyporaceae</taxon>
        <taxon>Trametes</taxon>
    </lineage>
</organism>
<proteinExistence type="predicted"/>
<evidence type="ECO:0008006" key="3">
    <source>
        <dbReference type="Google" id="ProtNLM"/>
    </source>
</evidence>
<dbReference type="STRING" id="1353009.A0A1Y2IV20"/>
<dbReference type="Proteomes" id="UP000193067">
    <property type="component" value="Unassembled WGS sequence"/>
</dbReference>
<name>A0A1Y2IV20_TRAC3</name>